<dbReference type="Proteomes" id="UP000269883">
    <property type="component" value="Plasmid pDFE"/>
</dbReference>
<protein>
    <submittedName>
        <fullName evidence="1">3-hydroxyacyl-CoA dehydrogenase NAD-binding protein</fullName>
    </submittedName>
</protein>
<sequence>MEVKKTVTLKNMPCDAWKAAKLAATEEEMQLGEWVAMAILEKAQRDKTMSMRGAVEAFGTSKRLYDEQQGKE</sequence>
<geneLocation type="plasmid" evidence="2">
    <name>pdfe dna</name>
</geneLocation>
<dbReference type="AlphaFoldDB" id="A0A2Z6B3N0"/>
<organism evidence="1 2">
    <name type="scientific">Desulfovibrio ferrophilus</name>
    <dbReference type="NCBI Taxonomy" id="241368"/>
    <lineage>
        <taxon>Bacteria</taxon>
        <taxon>Pseudomonadati</taxon>
        <taxon>Thermodesulfobacteriota</taxon>
        <taxon>Desulfovibrionia</taxon>
        <taxon>Desulfovibrionales</taxon>
        <taxon>Desulfovibrionaceae</taxon>
        <taxon>Desulfovibrio</taxon>
    </lineage>
</organism>
<name>A0A2Z6B3N0_9BACT</name>
<accession>A0A2Z6B3N0</accession>
<reference evidence="1 2" key="1">
    <citation type="journal article" date="2018" name="Sci. Adv.">
        <title>Multi-heme cytochromes provide a pathway for survival in energy-limited environments.</title>
        <authorList>
            <person name="Deng X."/>
            <person name="Dohmae N."/>
            <person name="Nealson K.H."/>
            <person name="Hashimoto K."/>
            <person name="Okamoto A."/>
        </authorList>
    </citation>
    <scope>NUCLEOTIDE SEQUENCE [LARGE SCALE GENOMIC DNA]</scope>
    <source>
        <strain evidence="1 2">IS5</strain>
        <plasmid evidence="2">pdfe dna</plasmid>
    </source>
</reference>
<dbReference type="KEGG" id="dfl:DFE_A0016"/>
<keyword evidence="1" id="KW-0614">Plasmid</keyword>
<dbReference type="EMBL" id="AP017379">
    <property type="protein sequence ID" value="BBD10117.1"/>
    <property type="molecule type" value="Genomic_DNA"/>
</dbReference>
<proteinExistence type="predicted"/>
<dbReference type="RefSeq" id="WP_126381597.1">
    <property type="nucleotide sequence ID" value="NZ_AP017379.1"/>
</dbReference>
<gene>
    <name evidence="1" type="ORF">DFE_A0016</name>
</gene>
<keyword evidence="2" id="KW-1185">Reference proteome</keyword>
<evidence type="ECO:0000313" key="1">
    <source>
        <dbReference type="EMBL" id="BBD10117.1"/>
    </source>
</evidence>
<evidence type="ECO:0000313" key="2">
    <source>
        <dbReference type="Proteomes" id="UP000269883"/>
    </source>
</evidence>